<feature type="transmembrane region" description="Helical" evidence="8">
    <location>
        <begin position="305"/>
        <end position="325"/>
    </location>
</feature>
<evidence type="ECO:0000256" key="3">
    <source>
        <dbReference type="ARBA" id="ARBA00022448"/>
    </source>
</evidence>
<keyword evidence="9" id="KW-0175">Coiled coil</keyword>
<keyword evidence="4 8" id="KW-1003">Cell membrane</keyword>
<dbReference type="InterPro" id="IPR002523">
    <property type="entry name" value="MgTranspt_CorA/ZnTranspt_ZntB"/>
</dbReference>
<evidence type="ECO:0000256" key="6">
    <source>
        <dbReference type="ARBA" id="ARBA00022989"/>
    </source>
</evidence>
<keyword evidence="7 8" id="KW-0472">Membrane</keyword>
<dbReference type="GO" id="GO:0015095">
    <property type="term" value="F:magnesium ion transmembrane transporter activity"/>
    <property type="evidence" value="ECO:0007669"/>
    <property type="project" value="UniProtKB-UniRule"/>
</dbReference>
<reference evidence="10" key="1">
    <citation type="submission" date="2022-10" db="EMBL/GenBank/DDBJ databases">
        <authorList>
            <person name="Kim H.S."/>
            <person name="Kim J.-S."/>
            <person name="Suh M.K."/>
            <person name="Eom M.K."/>
            <person name="Lee J.-S."/>
        </authorList>
    </citation>
    <scope>NUCLEOTIDE SEQUENCE</scope>
    <source>
        <strain evidence="10">LIP-5</strain>
    </source>
</reference>
<evidence type="ECO:0000256" key="4">
    <source>
        <dbReference type="ARBA" id="ARBA00022475"/>
    </source>
</evidence>
<name>A0AAE3LJI1_9BACT</name>
<proteinExistence type="inferred from homology"/>
<evidence type="ECO:0000313" key="10">
    <source>
        <dbReference type="EMBL" id="MCU7693628.1"/>
    </source>
</evidence>
<organism evidence="10 11">
    <name type="scientific">Haoranjiania flava</name>
    <dbReference type="NCBI Taxonomy" id="1856322"/>
    <lineage>
        <taxon>Bacteria</taxon>
        <taxon>Pseudomonadati</taxon>
        <taxon>Bacteroidota</taxon>
        <taxon>Chitinophagia</taxon>
        <taxon>Chitinophagales</taxon>
        <taxon>Chitinophagaceae</taxon>
        <taxon>Haoranjiania</taxon>
    </lineage>
</organism>
<accession>A0AAE3LJI1</accession>
<dbReference type="PANTHER" id="PTHR46494">
    <property type="entry name" value="CORA FAMILY METAL ION TRANSPORTER (EUROFUNG)"/>
    <property type="match status" value="1"/>
</dbReference>
<dbReference type="GO" id="GO:0015087">
    <property type="term" value="F:cobalt ion transmembrane transporter activity"/>
    <property type="evidence" value="ECO:0007669"/>
    <property type="project" value="UniProtKB-UniRule"/>
</dbReference>
<evidence type="ECO:0000256" key="8">
    <source>
        <dbReference type="RuleBase" id="RU362010"/>
    </source>
</evidence>
<dbReference type="RefSeq" id="WP_263037115.1">
    <property type="nucleotide sequence ID" value="NZ_JAOTPL010000003.1"/>
</dbReference>
<evidence type="ECO:0000256" key="7">
    <source>
        <dbReference type="ARBA" id="ARBA00023136"/>
    </source>
</evidence>
<comment type="function">
    <text evidence="8">Mediates influx of magnesium ions.</text>
</comment>
<dbReference type="SUPFAM" id="SSF143865">
    <property type="entry name" value="CorA soluble domain-like"/>
    <property type="match status" value="1"/>
</dbReference>
<comment type="subcellular location">
    <subcellularLocation>
        <location evidence="1">Cell membrane</location>
        <topology evidence="1">Multi-pass membrane protein</topology>
    </subcellularLocation>
    <subcellularLocation>
        <location evidence="8">Membrane</location>
        <topology evidence="8">Multi-pass membrane protein</topology>
    </subcellularLocation>
</comment>
<dbReference type="SUPFAM" id="SSF144083">
    <property type="entry name" value="Magnesium transport protein CorA, transmembrane region"/>
    <property type="match status" value="1"/>
</dbReference>
<dbReference type="AlphaFoldDB" id="A0AAE3LJI1"/>
<dbReference type="GO" id="GO:0005886">
    <property type="term" value="C:plasma membrane"/>
    <property type="evidence" value="ECO:0007669"/>
    <property type="project" value="UniProtKB-SubCell"/>
</dbReference>
<keyword evidence="11" id="KW-1185">Reference proteome</keyword>
<sequence length="363" mass="43248">MGITDTISNTLSFLKLGESRKIFYNNPINNQLRQDVEHTYIKAYEYNEQELIEHEFASVQECARLKDSRYNVWLNIEGLKRDEIKFIAQTFGINDLVEEDISSIGHNAKMDTFENYIYCLVYMLSYNNNRFFIEQEQISIICGRKFVITFQEEHGKDAFGKLRLRLQNKDSKVRLNSIDFLFYELLDAIVDDYFYLMDKLSMRIETVEDEILNNLNKRSFAKIIFYRREMMILRRNIYPFRDIITVLMRNEDSFFNKRTLRYLKDVSDHINQAREMVENYRESISNIQDLYLNQENNKLSRSMKVTAIVTCLLAPATVIGGIFGMNFKYIPFLNNPYAFYIAIAFMLLIPVYMIYVFKKNGWF</sequence>
<dbReference type="EMBL" id="JAOTPL010000003">
    <property type="protein sequence ID" value="MCU7693628.1"/>
    <property type="molecule type" value="Genomic_DNA"/>
</dbReference>
<evidence type="ECO:0000256" key="5">
    <source>
        <dbReference type="ARBA" id="ARBA00022692"/>
    </source>
</evidence>
<dbReference type="PANTHER" id="PTHR46494:SF1">
    <property type="entry name" value="CORA FAMILY METAL ION TRANSPORTER (EUROFUNG)"/>
    <property type="match status" value="1"/>
</dbReference>
<evidence type="ECO:0000313" key="11">
    <source>
        <dbReference type="Proteomes" id="UP001209317"/>
    </source>
</evidence>
<comment type="caution">
    <text evidence="10">The sequence shown here is derived from an EMBL/GenBank/DDBJ whole genome shotgun (WGS) entry which is preliminary data.</text>
</comment>
<dbReference type="GO" id="GO:0050897">
    <property type="term" value="F:cobalt ion binding"/>
    <property type="evidence" value="ECO:0007669"/>
    <property type="project" value="TreeGrafter"/>
</dbReference>
<gene>
    <name evidence="8 10" type="primary">corA</name>
    <name evidence="10" type="ORF">OD355_03755</name>
</gene>
<keyword evidence="6 8" id="KW-1133">Transmembrane helix</keyword>
<evidence type="ECO:0000256" key="2">
    <source>
        <dbReference type="ARBA" id="ARBA00009765"/>
    </source>
</evidence>
<keyword evidence="3 8" id="KW-0813">Transport</keyword>
<protein>
    <recommendedName>
        <fullName evidence="8">Magnesium transport protein CorA</fullName>
    </recommendedName>
</protein>
<dbReference type="InterPro" id="IPR004488">
    <property type="entry name" value="Mg/Co-transport_prot_CorA"/>
</dbReference>
<dbReference type="CDD" id="cd12828">
    <property type="entry name" value="TmCorA-like_1"/>
    <property type="match status" value="1"/>
</dbReference>
<comment type="similarity">
    <text evidence="2 8">Belongs to the CorA metal ion transporter (MIT) (TC 1.A.35) family.</text>
</comment>
<keyword evidence="8" id="KW-0406">Ion transport</keyword>
<keyword evidence="5 8" id="KW-0812">Transmembrane</keyword>
<evidence type="ECO:0000256" key="9">
    <source>
        <dbReference type="SAM" id="Coils"/>
    </source>
</evidence>
<dbReference type="Proteomes" id="UP001209317">
    <property type="component" value="Unassembled WGS sequence"/>
</dbReference>
<dbReference type="NCBIfam" id="TIGR00383">
    <property type="entry name" value="corA"/>
    <property type="match status" value="1"/>
</dbReference>
<dbReference type="GO" id="GO:0000287">
    <property type="term" value="F:magnesium ion binding"/>
    <property type="evidence" value="ECO:0007669"/>
    <property type="project" value="TreeGrafter"/>
</dbReference>
<dbReference type="InterPro" id="IPR045863">
    <property type="entry name" value="CorA_TM1_TM2"/>
</dbReference>
<dbReference type="InterPro" id="IPR045861">
    <property type="entry name" value="CorA_cytoplasmic_dom"/>
</dbReference>
<evidence type="ECO:0000256" key="1">
    <source>
        <dbReference type="ARBA" id="ARBA00004651"/>
    </source>
</evidence>
<dbReference type="Gene3D" id="1.20.58.340">
    <property type="entry name" value="Magnesium transport protein CorA, transmembrane region"/>
    <property type="match status" value="2"/>
</dbReference>
<keyword evidence="8" id="KW-0460">Magnesium</keyword>
<dbReference type="Pfam" id="PF01544">
    <property type="entry name" value="CorA"/>
    <property type="match status" value="1"/>
</dbReference>
<feature type="coiled-coil region" evidence="9">
    <location>
        <begin position="263"/>
        <end position="297"/>
    </location>
</feature>
<dbReference type="Gene3D" id="3.30.460.20">
    <property type="entry name" value="CorA soluble domain-like"/>
    <property type="match status" value="1"/>
</dbReference>
<feature type="transmembrane region" description="Helical" evidence="8">
    <location>
        <begin position="337"/>
        <end position="357"/>
    </location>
</feature>